<reference evidence="1 2" key="1">
    <citation type="submission" date="2023-08" db="EMBL/GenBank/DDBJ databases">
        <title>Implementing the SeqCode for naming new Mesorhizobium species isolated from Vachellia karroo root nodules.</title>
        <authorList>
            <person name="Van Lill M."/>
        </authorList>
    </citation>
    <scope>NUCLEOTIDE SEQUENCE [LARGE SCALE GENOMIC DNA]</scope>
    <source>
        <strain evidence="1 2">VK3E</strain>
    </source>
</reference>
<evidence type="ECO:0000313" key="1">
    <source>
        <dbReference type="EMBL" id="MDX8442667.1"/>
    </source>
</evidence>
<gene>
    <name evidence="1" type="ORF">RFM51_24100</name>
</gene>
<dbReference type="EMBL" id="JAVIIS010000043">
    <property type="protein sequence ID" value="MDX8442667.1"/>
    <property type="molecule type" value="Genomic_DNA"/>
</dbReference>
<protein>
    <submittedName>
        <fullName evidence="1">Uncharacterized protein</fullName>
    </submittedName>
</protein>
<organism evidence="1 2">
    <name type="scientific">Mesorhizobium australafricanum</name>
    <dbReference type="NCBI Taxonomy" id="3072311"/>
    <lineage>
        <taxon>Bacteria</taxon>
        <taxon>Pseudomonadati</taxon>
        <taxon>Pseudomonadota</taxon>
        <taxon>Alphaproteobacteria</taxon>
        <taxon>Hyphomicrobiales</taxon>
        <taxon>Phyllobacteriaceae</taxon>
        <taxon>Mesorhizobium</taxon>
    </lineage>
</organism>
<dbReference type="RefSeq" id="WP_320216660.1">
    <property type="nucleotide sequence ID" value="NZ_JAVIIS010000043.1"/>
</dbReference>
<dbReference type="Proteomes" id="UP001272097">
    <property type="component" value="Unassembled WGS sequence"/>
</dbReference>
<sequence>MTAPVRLSLAGNKIPLPQSACLAVRTSVATHCSKDQLYLSGENCRHIARVGKMKIFLFIFSNLQRLRLRDIKHSRWAGLSSWPLDGGQSSAYFWAALPNRAARTGEWPCPH</sequence>
<evidence type="ECO:0000313" key="2">
    <source>
        <dbReference type="Proteomes" id="UP001272097"/>
    </source>
</evidence>
<proteinExistence type="predicted"/>
<keyword evidence="2" id="KW-1185">Reference proteome</keyword>
<accession>A0ABU4X2X9</accession>
<comment type="caution">
    <text evidence="1">The sequence shown here is derived from an EMBL/GenBank/DDBJ whole genome shotgun (WGS) entry which is preliminary data.</text>
</comment>
<name>A0ABU4X2X9_9HYPH</name>